<reference evidence="2 3" key="1">
    <citation type="submission" date="2020-01" db="EMBL/GenBank/DDBJ databases">
        <title>The possibility of degradation of plastic by Microbulbifer hydrolyticus IRE-31.</title>
        <authorList>
            <person name="Liu L."/>
        </authorList>
    </citation>
    <scope>NUCLEOTIDE SEQUENCE [LARGE SCALE GENOMIC DNA]</scope>
    <source>
        <strain evidence="2 3">IRE-31</strain>
    </source>
</reference>
<sequence length="237" mass="26792">MSIRKFVNLAGQYIVPFKNPRVVCPPGPVPRCEGKTIIIASMMRSGTHLAIDMLLNNFPALVSKPLYLDADQYFRGEENRIKYMNDEITIGQCIVKTHYPQSIPDNKLEVIKKLAVDSHVILLHRPAKETFKSLNAWGMAEDFVEYQSEVKKFYEFWNVVAPDSLSVQFDELVDEESFRNLIARVESKIGVSPKEKISLPVNPKKVWIMAASKLATRLMGQYSPVINTGIRSGMTGT</sequence>
<evidence type="ECO:0008006" key="5">
    <source>
        <dbReference type="Google" id="ProtNLM"/>
    </source>
</evidence>
<dbReference type="EMBL" id="JACHHR010000002">
    <property type="protein sequence ID" value="MBB5211842.1"/>
    <property type="molecule type" value="Genomic_DNA"/>
</dbReference>
<name>A0A6P1TGA5_9GAMM</name>
<dbReference type="Proteomes" id="UP000563601">
    <property type="component" value="Unassembled WGS sequence"/>
</dbReference>
<organism evidence="1 4">
    <name type="scientific">Microbulbifer hydrolyticus</name>
    <dbReference type="NCBI Taxonomy" id="48074"/>
    <lineage>
        <taxon>Bacteria</taxon>
        <taxon>Pseudomonadati</taxon>
        <taxon>Pseudomonadota</taxon>
        <taxon>Gammaproteobacteria</taxon>
        <taxon>Cellvibrionales</taxon>
        <taxon>Microbulbiferaceae</taxon>
        <taxon>Microbulbifer</taxon>
    </lineage>
</organism>
<dbReference type="RefSeq" id="WP_161859861.1">
    <property type="nucleotide sequence ID" value="NZ_CP047491.1"/>
</dbReference>
<evidence type="ECO:0000313" key="1">
    <source>
        <dbReference type="EMBL" id="MBB5211842.1"/>
    </source>
</evidence>
<dbReference type="Proteomes" id="UP000464675">
    <property type="component" value="Chromosome"/>
</dbReference>
<dbReference type="AlphaFoldDB" id="A0A6P1TGA5"/>
<evidence type="ECO:0000313" key="4">
    <source>
        <dbReference type="Proteomes" id="UP000563601"/>
    </source>
</evidence>
<proteinExistence type="predicted"/>
<keyword evidence="3" id="KW-1185">Reference proteome</keyword>
<evidence type="ECO:0000313" key="2">
    <source>
        <dbReference type="EMBL" id="QHQ40570.1"/>
    </source>
</evidence>
<accession>A0A6P1TGA5</accession>
<dbReference type="InterPro" id="IPR027417">
    <property type="entry name" value="P-loop_NTPase"/>
</dbReference>
<dbReference type="OrthoDB" id="7858629at2"/>
<protein>
    <recommendedName>
        <fullName evidence="5">Sulfotransferase domain-containing protein</fullName>
    </recommendedName>
</protein>
<dbReference type="SUPFAM" id="SSF52540">
    <property type="entry name" value="P-loop containing nucleoside triphosphate hydrolases"/>
    <property type="match status" value="1"/>
</dbReference>
<gene>
    <name evidence="2" type="ORF">GTQ55_17350</name>
    <name evidence="1" type="ORF">HNQ53_002060</name>
</gene>
<evidence type="ECO:0000313" key="3">
    <source>
        <dbReference type="Proteomes" id="UP000464675"/>
    </source>
</evidence>
<reference evidence="1 4" key="2">
    <citation type="submission" date="2020-08" db="EMBL/GenBank/DDBJ databases">
        <title>Genomic Encyclopedia of Type Strains, Phase IV (KMG-IV): sequencing the most valuable type-strain genomes for metagenomic binning, comparative biology and taxonomic classification.</title>
        <authorList>
            <person name="Goeker M."/>
        </authorList>
    </citation>
    <scope>NUCLEOTIDE SEQUENCE [LARGE SCALE GENOMIC DNA]</scope>
    <source>
        <strain evidence="1 4">DSM 11525</strain>
    </source>
</reference>
<dbReference type="EMBL" id="CP047491">
    <property type="protein sequence ID" value="QHQ40570.1"/>
    <property type="molecule type" value="Genomic_DNA"/>
</dbReference>